<dbReference type="PANTHER" id="PTHR34538:SF10">
    <property type="entry name" value="GENOME ASSEMBLY, CHROMOSOME: A06"/>
    <property type="match status" value="1"/>
</dbReference>
<dbReference type="PANTHER" id="PTHR34538">
    <property type="entry name" value="EXPRESSED PROTEIN"/>
    <property type="match status" value="1"/>
</dbReference>
<name>A0AAW2PEA1_9LAMI</name>
<reference evidence="1" key="2">
    <citation type="journal article" date="2024" name="Plant">
        <title>Genomic evolution and insights into agronomic trait innovations of Sesamum species.</title>
        <authorList>
            <person name="Miao H."/>
            <person name="Wang L."/>
            <person name="Qu L."/>
            <person name="Liu H."/>
            <person name="Sun Y."/>
            <person name="Le M."/>
            <person name="Wang Q."/>
            <person name="Wei S."/>
            <person name="Zheng Y."/>
            <person name="Lin W."/>
            <person name="Duan Y."/>
            <person name="Cao H."/>
            <person name="Xiong S."/>
            <person name="Wang X."/>
            <person name="Wei L."/>
            <person name="Li C."/>
            <person name="Ma Q."/>
            <person name="Ju M."/>
            <person name="Zhao R."/>
            <person name="Li G."/>
            <person name="Mu C."/>
            <person name="Tian Q."/>
            <person name="Mei H."/>
            <person name="Zhang T."/>
            <person name="Gao T."/>
            <person name="Zhang H."/>
        </authorList>
    </citation>
    <scope>NUCLEOTIDE SEQUENCE</scope>
    <source>
        <strain evidence="1">G01</strain>
    </source>
</reference>
<dbReference type="EMBL" id="JACGWK010000005">
    <property type="protein sequence ID" value="KAL0353109.1"/>
    <property type="molecule type" value="Genomic_DNA"/>
</dbReference>
<sequence length="109" mass="12839">MGLEECFGWMQSRGKKQCKSLFWRIKAAMKKAMRNGGKQHVKFQYDPHSYALNFDDGFHQEMGGREREFDPAKFQDSPEFTIWVYLLWVEGHSSFKRYPHFAGAACNFC</sequence>
<reference evidence="1" key="1">
    <citation type="submission" date="2020-06" db="EMBL/GenBank/DDBJ databases">
        <authorList>
            <person name="Li T."/>
            <person name="Hu X."/>
            <person name="Zhang T."/>
            <person name="Song X."/>
            <person name="Zhang H."/>
            <person name="Dai N."/>
            <person name="Sheng W."/>
            <person name="Hou X."/>
            <person name="Wei L."/>
        </authorList>
    </citation>
    <scope>NUCLEOTIDE SEQUENCE</scope>
    <source>
        <strain evidence="1">G01</strain>
        <tissue evidence="1">Leaf</tissue>
    </source>
</reference>
<organism evidence="1">
    <name type="scientific">Sesamum angustifolium</name>
    <dbReference type="NCBI Taxonomy" id="2727405"/>
    <lineage>
        <taxon>Eukaryota</taxon>
        <taxon>Viridiplantae</taxon>
        <taxon>Streptophyta</taxon>
        <taxon>Embryophyta</taxon>
        <taxon>Tracheophyta</taxon>
        <taxon>Spermatophyta</taxon>
        <taxon>Magnoliopsida</taxon>
        <taxon>eudicotyledons</taxon>
        <taxon>Gunneridae</taxon>
        <taxon>Pentapetalae</taxon>
        <taxon>asterids</taxon>
        <taxon>lamiids</taxon>
        <taxon>Lamiales</taxon>
        <taxon>Pedaliaceae</taxon>
        <taxon>Sesamum</taxon>
    </lineage>
</organism>
<accession>A0AAW2PEA1</accession>
<protein>
    <submittedName>
        <fullName evidence="1">Uncharacterized protein</fullName>
    </submittedName>
</protein>
<dbReference type="AlphaFoldDB" id="A0AAW2PEA1"/>
<evidence type="ECO:0000313" key="1">
    <source>
        <dbReference type="EMBL" id="KAL0353109.1"/>
    </source>
</evidence>
<proteinExistence type="predicted"/>
<comment type="caution">
    <text evidence="1">The sequence shown here is derived from an EMBL/GenBank/DDBJ whole genome shotgun (WGS) entry which is preliminary data.</text>
</comment>
<gene>
    <name evidence="1" type="ORF">Sangu_0892200</name>
</gene>